<dbReference type="Proteomes" id="UP001607069">
    <property type="component" value="Unassembled WGS sequence"/>
</dbReference>
<dbReference type="PANTHER" id="PTHR40045:SF1">
    <property type="entry name" value="YQCI_YCGG FAMILY PROTEIN"/>
    <property type="match status" value="1"/>
</dbReference>
<keyword evidence="2" id="KW-1185">Reference proteome</keyword>
<dbReference type="RefSeq" id="WP_279950569.1">
    <property type="nucleotide sequence ID" value="NZ_BAABEN010000020.1"/>
</dbReference>
<gene>
    <name evidence="1" type="ORF">ACG5V6_12760</name>
</gene>
<name>A0ABW7HT57_9ACTN</name>
<organism evidence="1 2">
    <name type="scientific">Streptomyces chitinivorans</name>
    <dbReference type="NCBI Taxonomy" id="1257027"/>
    <lineage>
        <taxon>Bacteria</taxon>
        <taxon>Bacillati</taxon>
        <taxon>Actinomycetota</taxon>
        <taxon>Actinomycetes</taxon>
        <taxon>Kitasatosporales</taxon>
        <taxon>Streptomycetaceae</taxon>
        <taxon>Streptomyces</taxon>
    </lineage>
</organism>
<dbReference type="Pfam" id="PF08892">
    <property type="entry name" value="YqcI_YcgG"/>
    <property type="match status" value="1"/>
</dbReference>
<reference evidence="1 2" key="1">
    <citation type="submission" date="2024-10" db="EMBL/GenBank/DDBJ databases">
        <authorList>
            <person name="Cho J.-C."/>
        </authorList>
    </citation>
    <scope>NUCLEOTIDE SEQUENCE [LARGE SCALE GENOMIC DNA]</scope>
    <source>
        <strain evidence="1 2">KCTC29696</strain>
    </source>
</reference>
<accession>A0ABW7HT57</accession>
<sequence>MTDSAPIPFSEPSALPLTTPAVCDPRQPREKAWEADAVERFRKRMLDESTLFPCVFGVDALRRAALRFSFLERGDGLARRLAAALGGFVALAPELGRRTSLVAFFETTDEDRARDVEGFRTLVWGLLQAVHDLGTAPWPADIPAGTWITLPAGTVHGSLTGPRGAVYMIRPRDGRTAETTFLADGEHPHPTPVARESAA</sequence>
<evidence type="ECO:0000313" key="2">
    <source>
        <dbReference type="Proteomes" id="UP001607069"/>
    </source>
</evidence>
<proteinExistence type="predicted"/>
<evidence type="ECO:0000313" key="1">
    <source>
        <dbReference type="EMBL" id="MFH0249083.1"/>
    </source>
</evidence>
<protein>
    <submittedName>
        <fullName evidence="1">YqcI/YcgG family protein</fullName>
    </submittedName>
</protein>
<dbReference type="EMBL" id="JBIHMK010000040">
    <property type="protein sequence ID" value="MFH0249083.1"/>
    <property type="molecule type" value="Genomic_DNA"/>
</dbReference>
<comment type="caution">
    <text evidence="1">The sequence shown here is derived from an EMBL/GenBank/DDBJ whole genome shotgun (WGS) entry which is preliminary data.</text>
</comment>
<dbReference type="PANTHER" id="PTHR40045">
    <property type="entry name" value="YCGG FAMILY PROTEIN"/>
    <property type="match status" value="1"/>
</dbReference>
<dbReference type="InterPro" id="IPR014988">
    <property type="entry name" value="Uncharacterised_YqcI/YcgG"/>
</dbReference>